<name>A0ACC0Y1L8_9ROSI</name>
<sequence>MVLIIPDSPSSVDKPSTSISFSLNKVFSSSSCKAAHSLLATPIAKSESVQEPHLAIQSDISKSEVQHHMTRSLSVPVNTKVRSLRRTESGGGLIRVISTTPRSAAAEKTSVNDDSATENASEDAGEDISEEEAVCRICFVELGEGGDMFKMECSYKGELALAHKDCVVKWFSIKGNKTCDVCKQDVQNLPGTLLKIKNPQNVVRPPASVIQQREVGRCRHV</sequence>
<proteinExistence type="predicted"/>
<keyword evidence="2" id="KW-1185">Reference proteome</keyword>
<dbReference type="EMBL" id="CM047744">
    <property type="protein sequence ID" value="KAJ0028100.1"/>
    <property type="molecule type" value="Genomic_DNA"/>
</dbReference>
<organism evidence="1 2">
    <name type="scientific">Pistacia integerrima</name>
    <dbReference type="NCBI Taxonomy" id="434235"/>
    <lineage>
        <taxon>Eukaryota</taxon>
        <taxon>Viridiplantae</taxon>
        <taxon>Streptophyta</taxon>
        <taxon>Embryophyta</taxon>
        <taxon>Tracheophyta</taxon>
        <taxon>Spermatophyta</taxon>
        <taxon>Magnoliopsida</taxon>
        <taxon>eudicotyledons</taxon>
        <taxon>Gunneridae</taxon>
        <taxon>Pentapetalae</taxon>
        <taxon>rosids</taxon>
        <taxon>malvids</taxon>
        <taxon>Sapindales</taxon>
        <taxon>Anacardiaceae</taxon>
        <taxon>Pistacia</taxon>
    </lineage>
</organism>
<gene>
    <name evidence="1" type="ORF">Pint_35990</name>
</gene>
<protein>
    <submittedName>
        <fullName evidence="1">Uncharacterized protein</fullName>
    </submittedName>
</protein>
<dbReference type="Proteomes" id="UP001163603">
    <property type="component" value="Chromosome 9"/>
</dbReference>
<evidence type="ECO:0000313" key="1">
    <source>
        <dbReference type="EMBL" id="KAJ0028100.1"/>
    </source>
</evidence>
<accession>A0ACC0Y1L8</accession>
<reference evidence="2" key="1">
    <citation type="journal article" date="2023" name="G3 (Bethesda)">
        <title>Genome assembly and association tests identify interacting loci associated with vigor, precocity, and sex in interspecific pistachio rootstocks.</title>
        <authorList>
            <person name="Palmer W."/>
            <person name="Jacygrad E."/>
            <person name="Sagayaradj S."/>
            <person name="Cavanaugh K."/>
            <person name="Han R."/>
            <person name="Bertier L."/>
            <person name="Beede B."/>
            <person name="Kafkas S."/>
            <person name="Golino D."/>
            <person name="Preece J."/>
            <person name="Michelmore R."/>
        </authorList>
    </citation>
    <scope>NUCLEOTIDE SEQUENCE [LARGE SCALE GENOMIC DNA]</scope>
</reference>
<comment type="caution">
    <text evidence="1">The sequence shown here is derived from an EMBL/GenBank/DDBJ whole genome shotgun (WGS) entry which is preliminary data.</text>
</comment>
<evidence type="ECO:0000313" key="2">
    <source>
        <dbReference type="Proteomes" id="UP001163603"/>
    </source>
</evidence>